<sequence>MSLTRIVRTGLIAVAAVASLVGGTGPASASYSSAVASGPGGTRIAALPGTREGAAPHATAAVNAARAAAAAALPASYIAGDGVRIRTGPGTNYRIVGLGYYGQRFVPYCFRTNPTMAGVWVWGQVNSGPIGYVHSSYLHIGNWNIVGLCG</sequence>
<dbReference type="PROSITE" id="PS51781">
    <property type="entry name" value="SH3B"/>
    <property type="match status" value="1"/>
</dbReference>
<organism evidence="3 4">
    <name type="scientific">Amycolatopsis camponoti</name>
    <dbReference type="NCBI Taxonomy" id="2606593"/>
    <lineage>
        <taxon>Bacteria</taxon>
        <taxon>Bacillati</taxon>
        <taxon>Actinomycetota</taxon>
        <taxon>Actinomycetes</taxon>
        <taxon>Pseudonocardiales</taxon>
        <taxon>Pseudonocardiaceae</taxon>
        <taxon>Amycolatopsis</taxon>
    </lineage>
</organism>
<dbReference type="AlphaFoldDB" id="A0A6I8LZ30"/>
<keyword evidence="1" id="KW-0732">Signal</keyword>
<dbReference type="Gene3D" id="2.30.30.40">
    <property type="entry name" value="SH3 Domains"/>
    <property type="match status" value="1"/>
</dbReference>
<accession>A0A6I8LZ30</accession>
<dbReference type="InterPro" id="IPR003646">
    <property type="entry name" value="SH3-like_bac-type"/>
</dbReference>
<proteinExistence type="predicted"/>
<protein>
    <recommendedName>
        <fullName evidence="2">SH3b domain-containing protein</fullName>
    </recommendedName>
</protein>
<feature type="domain" description="SH3b" evidence="2">
    <location>
        <begin position="73"/>
        <end position="142"/>
    </location>
</feature>
<reference evidence="3 4" key="1">
    <citation type="submission" date="2019-09" db="EMBL/GenBank/DDBJ databases">
        <authorList>
            <person name="Leyn A S."/>
        </authorList>
    </citation>
    <scope>NUCLEOTIDE SEQUENCE [LARGE SCALE GENOMIC DNA]</scope>
    <source>
        <strain evidence="3">AA231_1</strain>
    </source>
</reference>
<feature type="signal peptide" evidence="1">
    <location>
        <begin position="1"/>
        <end position="29"/>
    </location>
</feature>
<evidence type="ECO:0000259" key="2">
    <source>
        <dbReference type="PROSITE" id="PS51781"/>
    </source>
</evidence>
<dbReference type="Pfam" id="PF08239">
    <property type="entry name" value="SH3_3"/>
    <property type="match status" value="1"/>
</dbReference>
<name>A0A6I8LZ30_9PSEU</name>
<evidence type="ECO:0000313" key="3">
    <source>
        <dbReference type="EMBL" id="VVJ22726.1"/>
    </source>
</evidence>
<dbReference type="EMBL" id="CABVGP010000003">
    <property type="protein sequence ID" value="VVJ22726.1"/>
    <property type="molecule type" value="Genomic_DNA"/>
</dbReference>
<evidence type="ECO:0000313" key="4">
    <source>
        <dbReference type="Proteomes" id="UP000399805"/>
    </source>
</evidence>
<dbReference type="Proteomes" id="UP000399805">
    <property type="component" value="Unassembled WGS sequence"/>
</dbReference>
<evidence type="ECO:0000256" key="1">
    <source>
        <dbReference type="SAM" id="SignalP"/>
    </source>
</evidence>
<keyword evidence="4" id="KW-1185">Reference proteome</keyword>
<gene>
    <name evidence="3" type="ORF">AA23TX_07643</name>
</gene>
<feature type="chain" id="PRO_5026007907" description="SH3b domain-containing protein" evidence="1">
    <location>
        <begin position="30"/>
        <end position="150"/>
    </location>
</feature>